<accession>E2BTL6</accession>
<dbReference type="Proteomes" id="UP000008237">
    <property type="component" value="Unassembled WGS sequence"/>
</dbReference>
<organism evidence="2">
    <name type="scientific">Harpegnathos saltator</name>
    <name type="common">Jerdon's jumping ant</name>
    <dbReference type="NCBI Taxonomy" id="610380"/>
    <lineage>
        <taxon>Eukaryota</taxon>
        <taxon>Metazoa</taxon>
        <taxon>Ecdysozoa</taxon>
        <taxon>Arthropoda</taxon>
        <taxon>Hexapoda</taxon>
        <taxon>Insecta</taxon>
        <taxon>Pterygota</taxon>
        <taxon>Neoptera</taxon>
        <taxon>Endopterygota</taxon>
        <taxon>Hymenoptera</taxon>
        <taxon>Apocrita</taxon>
        <taxon>Aculeata</taxon>
        <taxon>Formicoidea</taxon>
        <taxon>Formicidae</taxon>
        <taxon>Ponerinae</taxon>
        <taxon>Ponerini</taxon>
        <taxon>Harpegnathos</taxon>
    </lineage>
</organism>
<dbReference type="PANTHER" id="PTHR47326">
    <property type="entry name" value="TRANSPOSABLE ELEMENT TC3 TRANSPOSASE-LIKE PROTEIN"/>
    <property type="match status" value="1"/>
</dbReference>
<sequence>LSPLDFFFWGCLKNRVYRTKPQNLKDLRRIIDEVLITLEILQNVTTSFYNRLAHYQTVESRQFEQLL</sequence>
<dbReference type="InParanoid" id="E2BTL6"/>
<keyword evidence="2" id="KW-1185">Reference proteome</keyword>
<evidence type="ECO:0000313" key="2">
    <source>
        <dbReference type="Proteomes" id="UP000008237"/>
    </source>
</evidence>
<dbReference type="AlphaFoldDB" id="E2BTL6"/>
<dbReference type="PANTHER" id="PTHR47326:SF1">
    <property type="entry name" value="HTH PSQ-TYPE DOMAIN-CONTAINING PROTEIN"/>
    <property type="match status" value="1"/>
</dbReference>
<feature type="non-terminal residue" evidence="1">
    <location>
        <position position="67"/>
    </location>
</feature>
<evidence type="ECO:0000313" key="1">
    <source>
        <dbReference type="EMBL" id="EFN80962.1"/>
    </source>
</evidence>
<dbReference type="InterPro" id="IPR036397">
    <property type="entry name" value="RNaseH_sf"/>
</dbReference>
<dbReference type="OMA" id="YQTVESR"/>
<protein>
    <recommendedName>
        <fullName evidence="3">Histone-lysine N-methyltransferase SETMAR</fullName>
    </recommendedName>
</protein>
<dbReference type="GO" id="GO:0003676">
    <property type="term" value="F:nucleic acid binding"/>
    <property type="evidence" value="ECO:0007669"/>
    <property type="project" value="InterPro"/>
</dbReference>
<proteinExistence type="predicted"/>
<gene>
    <name evidence="1" type="ORF">EAI_02999</name>
</gene>
<name>E2BTL6_HARSA</name>
<reference evidence="1 2" key="1">
    <citation type="journal article" date="2010" name="Science">
        <title>Genomic comparison of the ants Camponotus floridanus and Harpegnathos saltator.</title>
        <authorList>
            <person name="Bonasio R."/>
            <person name="Zhang G."/>
            <person name="Ye C."/>
            <person name="Mutti N.S."/>
            <person name="Fang X."/>
            <person name="Qin N."/>
            <person name="Donahue G."/>
            <person name="Yang P."/>
            <person name="Li Q."/>
            <person name="Li C."/>
            <person name="Zhang P."/>
            <person name="Huang Z."/>
            <person name="Berger S.L."/>
            <person name="Reinberg D."/>
            <person name="Wang J."/>
            <person name="Liebig J."/>
        </authorList>
    </citation>
    <scope>NUCLEOTIDE SEQUENCE [LARGE SCALE GENOMIC DNA]</scope>
    <source>
        <strain evidence="1 2">R22 G/1</strain>
    </source>
</reference>
<dbReference type="EMBL" id="GL450452">
    <property type="protein sequence ID" value="EFN80962.1"/>
    <property type="molecule type" value="Genomic_DNA"/>
</dbReference>
<dbReference type="Gene3D" id="3.30.420.10">
    <property type="entry name" value="Ribonuclease H-like superfamily/Ribonuclease H"/>
    <property type="match status" value="1"/>
</dbReference>
<feature type="non-terminal residue" evidence="1">
    <location>
        <position position="1"/>
    </location>
</feature>
<evidence type="ECO:0008006" key="3">
    <source>
        <dbReference type="Google" id="ProtNLM"/>
    </source>
</evidence>